<dbReference type="SUPFAM" id="SSF63724">
    <property type="entry name" value="Cytolysin/lectin"/>
    <property type="match status" value="1"/>
</dbReference>
<proteinExistence type="predicted"/>
<keyword evidence="6" id="KW-1185">Reference proteome</keyword>
<evidence type="ECO:0000256" key="5">
    <source>
        <dbReference type="ARBA" id="ARBA00023331"/>
    </source>
</evidence>
<evidence type="ECO:0000313" key="7">
    <source>
        <dbReference type="RefSeq" id="XP_030622867.1"/>
    </source>
</evidence>
<evidence type="ECO:0000256" key="3">
    <source>
        <dbReference type="ARBA" id="ARBA00022537"/>
    </source>
</evidence>
<dbReference type="Gene3D" id="2.60.270.20">
    <property type="entry name" value="Cytolysin/lectin"/>
    <property type="match status" value="1"/>
</dbReference>
<keyword evidence="4" id="KW-0472">Membrane</keyword>
<dbReference type="GO" id="GO:0006812">
    <property type="term" value="P:monoatomic cation transport"/>
    <property type="evidence" value="ECO:0007669"/>
    <property type="project" value="InterPro"/>
</dbReference>
<keyword evidence="4" id="KW-1053">Target membrane</keyword>
<dbReference type="PANTHER" id="PTHR40388">
    <property type="entry name" value="BRYOPORIN"/>
    <property type="match status" value="1"/>
</dbReference>
<protein>
    <submittedName>
        <fullName evidence="7">DELTA-thalatoxin-Avl1a-like</fullName>
    </submittedName>
</protein>
<dbReference type="InterPro" id="IPR009104">
    <property type="entry name" value="Anemon_actinoporin-like"/>
</dbReference>
<sequence length="187" mass="20627">MELLGVAGGIASIAGLALQVGAGAMKRERTCTITIKNSSRVFTLVNPKVWMYSGRSKTLPAPTVDTETEEECDISKKANTPAGAVGVLTYELHNKNMQRSNKLIAVMFSVPFDNNLFANWFAVGVFENTQLCDKKLFNLMYYEYSSKFSRAKAKESIRMHTNDPIKIRATMSDAGTAVVKLELLDTC</sequence>
<dbReference type="GO" id="GO:0046930">
    <property type="term" value="C:pore complex"/>
    <property type="evidence" value="ECO:0007669"/>
    <property type="project" value="InterPro"/>
</dbReference>
<organism evidence="6 7">
    <name type="scientific">Chanos chanos</name>
    <name type="common">Milkfish</name>
    <name type="synonym">Mugil chanos</name>
    <dbReference type="NCBI Taxonomy" id="29144"/>
    <lineage>
        <taxon>Eukaryota</taxon>
        <taxon>Metazoa</taxon>
        <taxon>Chordata</taxon>
        <taxon>Craniata</taxon>
        <taxon>Vertebrata</taxon>
        <taxon>Euteleostomi</taxon>
        <taxon>Actinopterygii</taxon>
        <taxon>Neopterygii</taxon>
        <taxon>Teleostei</taxon>
        <taxon>Ostariophysi</taxon>
        <taxon>Gonorynchiformes</taxon>
        <taxon>Chanidae</taxon>
        <taxon>Chanos</taxon>
    </lineage>
</organism>
<dbReference type="GO" id="GO:0051715">
    <property type="term" value="P:cytolysis in another organism"/>
    <property type="evidence" value="ECO:0007669"/>
    <property type="project" value="InterPro"/>
</dbReference>
<dbReference type="GO" id="GO:0046931">
    <property type="term" value="P:pore complex assembly"/>
    <property type="evidence" value="ECO:0007669"/>
    <property type="project" value="InterPro"/>
</dbReference>
<evidence type="ECO:0000256" key="4">
    <source>
        <dbReference type="ARBA" id="ARBA00023298"/>
    </source>
</evidence>
<name>A0A6J2UU59_CHACN</name>
<dbReference type="PANTHER" id="PTHR40388:SF1">
    <property type="entry name" value="BRYOPORIN"/>
    <property type="match status" value="1"/>
</dbReference>
<dbReference type="GO" id="GO:0015267">
    <property type="term" value="F:channel activity"/>
    <property type="evidence" value="ECO:0007669"/>
    <property type="project" value="InterPro"/>
</dbReference>
<evidence type="ECO:0000256" key="1">
    <source>
        <dbReference type="ARBA" id="ARBA00004175"/>
    </source>
</evidence>
<keyword evidence="5" id="KW-0166">Nematocyst</keyword>
<accession>A0A6J2UU59</accession>
<evidence type="ECO:0000313" key="6">
    <source>
        <dbReference type="Proteomes" id="UP000504632"/>
    </source>
</evidence>
<dbReference type="InterPro" id="IPR050677">
    <property type="entry name" value="Actinoporin_PFT"/>
</dbReference>
<keyword evidence="3" id="KW-1052">Target cell membrane</keyword>
<dbReference type="Pfam" id="PF06369">
    <property type="entry name" value="Anemone_cytotox"/>
    <property type="match status" value="1"/>
</dbReference>
<dbReference type="OrthoDB" id="6132998at2759"/>
<gene>
    <name evidence="7" type="primary">LOC115806335</name>
</gene>
<reference evidence="7" key="1">
    <citation type="submission" date="2025-08" db="UniProtKB">
        <authorList>
            <consortium name="RefSeq"/>
        </authorList>
    </citation>
    <scope>IDENTIFICATION</scope>
</reference>
<dbReference type="Proteomes" id="UP000504632">
    <property type="component" value="Chromosome 3"/>
</dbReference>
<dbReference type="GO" id="GO:0044218">
    <property type="term" value="C:other organism cell membrane"/>
    <property type="evidence" value="ECO:0007669"/>
    <property type="project" value="UniProtKB-KW"/>
</dbReference>
<dbReference type="GO" id="GO:0042151">
    <property type="term" value="C:nematocyst"/>
    <property type="evidence" value="ECO:0007669"/>
    <property type="project" value="UniProtKB-SubCell"/>
</dbReference>
<evidence type="ECO:0000256" key="2">
    <source>
        <dbReference type="ARBA" id="ARBA00004532"/>
    </source>
</evidence>
<dbReference type="InterPro" id="IPR015926">
    <property type="entry name" value="Cytolysin/lectin"/>
</dbReference>
<dbReference type="RefSeq" id="XP_030622867.1">
    <property type="nucleotide sequence ID" value="XM_030767007.1"/>
</dbReference>
<dbReference type="InParanoid" id="A0A6J2UU59"/>
<dbReference type="GeneID" id="115806335"/>
<comment type="subcellular location">
    <subcellularLocation>
        <location evidence="2">Nematocyst</location>
    </subcellularLocation>
    <subcellularLocation>
        <location evidence="1">Target cell membrane</location>
    </subcellularLocation>
</comment>
<dbReference type="AlphaFoldDB" id="A0A6J2UU59"/>